<dbReference type="InterPro" id="IPR050950">
    <property type="entry name" value="HTH-type_LysR_regulators"/>
</dbReference>
<evidence type="ECO:0000256" key="1">
    <source>
        <dbReference type="ARBA" id="ARBA00009437"/>
    </source>
</evidence>
<dbReference type="PROSITE" id="PS50931">
    <property type="entry name" value="HTH_LYSR"/>
    <property type="match status" value="1"/>
</dbReference>
<keyword evidence="3" id="KW-0238">DNA-binding</keyword>
<dbReference type="InterPro" id="IPR036390">
    <property type="entry name" value="WH_DNA-bd_sf"/>
</dbReference>
<dbReference type="Pfam" id="PF03466">
    <property type="entry name" value="LysR_substrate"/>
    <property type="match status" value="1"/>
</dbReference>
<evidence type="ECO:0000313" key="6">
    <source>
        <dbReference type="EMBL" id="HGT39505.1"/>
    </source>
</evidence>
<comment type="similarity">
    <text evidence="1">Belongs to the LysR transcriptional regulatory family.</text>
</comment>
<dbReference type="Gene3D" id="3.40.190.290">
    <property type="match status" value="1"/>
</dbReference>
<proteinExistence type="inferred from homology"/>
<dbReference type="CDD" id="cd05466">
    <property type="entry name" value="PBP2_LTTR_substrate"/>
    <property type="match status" value="1"/>
</dbReference>
<name>A0A7C4QQ32_9PLAN</name>
<dbReference type="EMBL" id="DSVQ01000012">
    <property type="protein sequence ID" value="HGT39505.1"/>
    <property type="molecule type" value="Genomic_DNA"/>
</dbReference>
<evidence type="ECO:0000256" key="3">
    <source>
        <dbReference type="ARBA" id="ARBA00023125"/>
    </source>
</evidence>
<evidence type="ECO:0000259" key="5">
    <source>
        <dbReference type="PROSITE" id="PS50931"/>
    </source>
</evidence>
<dbReference type="FunFam" id="1.10.10.10:FF:000001">
    <property type="entry name" value="LysR family transcriptional regulator"/>
    <property type="match status" value="1"/>
</dbReference>
<dbReference type="InterPro" id="IPR000847">
    <property type="entry name" value="LysR_HTH_N"/>
</dbReference>
<dbReference type="PANTHER" id="PTHR30419:SF8">
    <property type="entry name" value="NITROGEN ASSIMILATION TRANSCRIPTIONAL ACTIVATOR-RELATED"/>
    <property type="match status" value="1"/>
</dbReference>
<dbReference type="Gene3D" id="1.10.10.10">
    <property type="entry name" value="Winged helix-like DNA-binding domain superfamily/Winged helix DNA-binding domain"/>
    <property type="match status" value="1"/>
</dbReference>
<protein>
    <submittedName>
        <fullName evidence="6">LysR family transcriptional regulator</fullName>
    </submittedName>
</protein>
<reference evidence="6" key="1">
    <citation type="journal article" date="2020" name="mSystems">
        <title>Genome- and Community-Level Interaction Insights into Carbon Utilization and Element Cycling Functions of Hydrothermarchaeota in Hydrothermal Sediment.</title>
        <authorList>
            <person name="Zhou Z."/>
            <person name="Liu Y."/>
            <person name="Xu W."/>
            <person name="Pan J."/>
            <person name="Luo Z.H."/>
            <person name="Li M."/>
        </authorList>
    </citation>
    <scope>NUCLEOTIDE SEQUENCE [LARGE SCALE GENOMIC DNA]</scope>
    <source>
        <strain evidence="6">SpSt-508</strain>
    </source>
</reference>
<keyword evidence="4" id="KW-0804">Transcription</keyword>
<keyword evidence="2" id="KW-0805">Transcription regulation</keyword>
<accession>A0A7C4QQ32</accession>
<dbReference type="GO" id="GO:0003700">
    <property type="term" value="F:DNA-binding transcription factor activity"/>
    <property type="evidence" value="ECO:0007669"/>
    <property type="project" value="InterPro"/>
</dbReference>
<dbReference type="PANTHER" id="PTHR30419">
    <property type="entry name" value="HTH-TYPE TRANSCRIPTIONAL REGULATOR YBHD"/>
    <property type="match status" value="1"/>
</dbReference>
<evidence type="ECO:0000256" key="2">
    <source>
        <dbReference type="ARBA" id="ARBA00023015"/>
    </source>
</evidence>
<comment type="caution">
    <text evidence="6">The sequence shown here is derived from an EMBL/GenBank/DDBJ whole genome shotgun (WGS) entry which is preliminary data.</text>
</comment>
<dbReference type="SUPFAM" id="SSF46785">
    <property type="entry name" value="Winged helix' DNA-binding domain"/>
    <property type="match status" value="1"/>
</dbReference>
<dbReference type="InterPro" id="IPR005119">
    <property type="entry name" value="LysR_subst-bd"/>
</dbReference>
<gene>
    <name evidence="6" type="ORF">ENS64_09625</name>
</gene>
<dbReference type="GO" id="GO:0003677">
    <property type="term" value="F:DNA binding"/>
    <property type="evidence" value="ECO:0007669"/>
    <property type="project" value="UniProtKB-KW"/>
</dbReference>
<sequence>MTLRDIELFCEVASQRSFSKAARTLGVSQPVASETVKSLEEHLGTELINRSQRPLELTPAGQVYFEGCRELLNSFRRLEDRLLQLRDKVVGPVRVAAIYSVGLLQMDTYVKHFQQQYPEAQLELRYLHPDEVLRRVLNDEADLGLLSFPPKRAELVNIPWQSQEMVLAVPPQHRLAARQKIQVAELNGESMVTFTPGLQIRTEIDRWLRQAKVDVAVVHEFDNIENIKRAVEVGSGVALLPVPTVRRELEIGSLRIVHLEDVQWYRPLGIIHRKHKVLTTAVKRFLELLQQPPESFLRGDVSPPSKRAAAR</sequence>
<organism evidence="6">
    <name type="scientific">Schlesneria paludicola</name>
    <dbReference type="NCBI Taxonomy" id="360056"/>
    <lineage>
        <taxon>Bacteria</taxon>
        <taxon>Pseudomonadati</taxon>
        <taxon>Planctomycetota</taxon>
        <taxon>Planctomycetia</taxon>
        <taxon>Planctomycetales</taxon>
        <taxon>Planctomycetaceae</taxon>
        <taxon>Schlesneria</taxon>
    </lineage>
</organism>
<feature type="domain" description="HTH lysR-type" evidence="5">
    <location>
        <begin position="1"/>
        <end position="58"/>
    </location>
</feature>
<evidence type="ECO:0000256" key="4">
    <source>
        <dbReference type="ARBA" id="ARBA00023163"/>
    </source>
</evidence>
<dbReference type="GO" id="GO:0005829">
    <property type="term" value="C:cytosol"/>
    <property type="evidence" value="ECO:0007669"/>
    <property type="project" value="TreeGrafter"/>
</dbReference>
<dbReference type="AlphaFoldDB" id="A0A7C4QQ32"/>
<dbReference type="Pfam" id="PF00126">
    <property type="entry name" value="HTH_1"/>
    <property type="match status" value="1"/>
</dbReference>
<dbReference type="PRINTS" id="PR00039">
    <property type="entry name" value="HTHLYSR"/>
</dbReference>
<dbReference type="SUPFAM" id="SSF53850">
    <property type="entry name" value="Periplasmic binding protein-like II"/>
    <property type="match status" value="1"/>
</dbReference>
<dbReference type="InterPro" id="IPR036388">
    <property type="entry name" value="WH-like_DNA-bd_sf"/>
</dbReference>